<sequence>MYTAHRSIEEAPQPAPDADGPTQIRLILALARPHARALALVAALTLAGSGTTLTIPWLAGTLAGHLVEAGSTGTVRLVALLVGAIVASAALGAVVQIVSGETAARILADLRSSLYAHLQRLPMSWHVAHRHGDVLALITSEVAHLGHFLTGTLVAIPPLLVTAAGAALLMLRIDPALALLVPVLVPTYVIILKLVGRRLRDLGAREQEAEARVLALAEDNLGVIAAIKTFTREEPEHARYRRRVDAARRVSVRLNRLEALVEPVGTLVAALAALALLLMVGDHVHRGRLATQELFSFLFYAALLTRPVAALAESWSQVQVTRGILARMAQVLAAGAEPGYAPAARLPRLNGEIRFEGVDFAYPGRPPVLSGFDLTIAPGEKVAILGGNGIGKTTLVALLLRLYDCRSGRIMLDGHDITGVAVETLRRQIALVPQRPELVSGTVRENIAFGRHGASAAEIEAAARRADAYDFIQALPQGFDTGIGDHGVRLSGGQGQRIALARALLKDAPIVILDEATSMYDPEGEERFVETCARILHGRTVLLITHRPASVALADRVIRL</sequence>
<dbReference type="InterPro" id="IPR003593">
    <property type="entry name" value="AAA+_ATPase"/>
</dbReference>
<keyword evidence="2" id="KW-0813">Transport</keyword>
<dbReference type="Gene3D" id="3.40.50.300">
    <property type="entry name" value="P-loop containing nucleotide triphosphate hydrolases"/>
    <property type="match status" value="1"/>
</dbReference>
<evidence type="ECO:0000256" key="9">
    <source>
        <dbReference type="SAM" id="Phobius"/>
    </source>
</evidence>
<dbReference type="InterPro" id="IPR036640">
    <property type="entry name" value="ABC1_TM_sf"/>
</dbReference>
<dbReference type="PROSITE" id="PS50893">
    <property type="entry name" value="ABC_TRANSPORTER_2"/>
    <property type="match status" value="1"/>
</dbReference>
<accession>A0A031JXS1</accession>
<dbReference type="InterPro" id="IPR003439">
    <property type="entry name" value="ABC_transporter-like_ATP-bd"/>
</dbReference>
<dbReference type="GO" id="GO:0005524">
    <property type="term" value="F:ATP binding"/>
    <property type="evidence" value="ECO:0007669"/>
    <property type="project" value="UniProtKB-KW"/>
</dbReference>
<keyword evidence="5" id="KW-0547">Nucleotide-binding</keyword>
<dbReference type="InterPro" id="IPR027417">
    <property type="entry name" value="P-loop_NTPase"/>
</dbReference>
<dbReference type="InterPro" id="IPR039421">
    <property type="entry name" value="Type_1_exporter"/>
</dbReference>
<dbReference type="PANTHER" id="PTHR43394">
    <property type="entry name" value="ATP-DEPENDENT PERMEASE MDL1, MITOCHONDRIAL"/>
    <property type="match status" value="1"/>
</dbReference>
<evidence type="ECO:0000256" key="2">
    <source>
        <dbReference type="ARBA" id="ARBA00022448"/>
    </source>
</evidence>
<dbReference type="PANTHER" id="PTHR43394:SF1">
    <property type="entry name" value="ATP-BINDING CASSETTE SUB-FAMILY B MEMBER 10, MITOCHONDRIAL"/>
    <property type="match status" value="1"/>
</dbReference>
<reference evidence="12 13" key="1">
    <citation type="submission" date="2014-03" db="EMBL/GenBank/DDBJ databases">
        <title>Whole genome sequence of Novosphingobium resinovorum KF1.</title>
        <authorList>
            <person name="Gan H.M."/>
            <person name="Gan H.Y."/>
            <person name="Chew T.H."/>
            <person name="Savka M.A."/>
        </authorList>
    </citation>
    <scope>NUCLEOTIDE SEQUENCE [LARGE SCALE GENOMIC DNA]</scope>
    <source>
        <strain evidence="12 13">KF1</strain>
    </source>
</reference>
<evidence type="ECO:0000313" key="13">
    <source>
        <dbReference type="Proteomes" id="UP000024329"/>
    </source>
</evidence>
<keyword evidence="8 9" id="KW-0472">Membrane</keyword>
<dbReference type="Proteomes" id="UP000024329">
    <property type="component" value="Unassembled WGS sequence"/>
</dbReference>
<name>A0A031JXS1_9SPHN</name>
<organism evidence="12 13">
    <name type="scientific">Novosphingobium resinovorum</name>
    <dbReference type="NCBI Taxonomy" id="158500"/>
    <lineage>
        <taxon>Bacteria</taxon>
        <taxon>Pseudomonadati</taxon>
        <taxon>Pseudomonadota</taxon>
        <taxon>Alphaproteobacteria</taxon>
        <taxon>Sphingomonadales</taxon>
        <taxon>Sphingomonadaceae</taxon>
        <taxon>Novosphingobium</taxon>
    </lineage>
</organism>
<dbReference type="SUPFAM" id="SSF52540">
    <property type="entry name" value="P-loop containing nucleoside triphosphate hydrolases"/>
    <property type="match status" value="1"/>
</dbReference>
<feature type="transmembrane region" description="Helical" evidence="9">
    <location>
        <begin position="176"/>
        <end position="195"/>
    </location>
</feature>
<dbReference type="PATRIC" id="fig|158500.4.peg.2428"/>
<evidence type="ECO:0000256" key="1">
    <source>
        <dbReference type="ARBA" id="ARBA00004651"/>
    </source>
</evidence>
<evidence type="ECO:0000256" key="3">
    <source>
        <dbReference type="ARBA" id="ARBA00022475"/>
    </source>
</evidence>
<dbReference type="GO" id="GO:0016887">
    <property type="term" value="F:ATP hydrolysis activity"/>
    <property type="evidence" value="ECO:0007669"/>
    <property type="project" value="InterPro"/>
</dbReference>
<dbReference type="RefSeq" id="WP_008830003.1">
    <property type="nucleotide sequence ID" value="NZ_JFYZ01000011.1"/>
</dbReference>
<dbReference type="EMBL" id="JFYZ01000011">
    <property type="protein sequence ID" value="EZP81724.1"/>
    <property type="molecule type" value="Genomic_DNA"/>
</dbReference>
<dbReference type="Gene3D" id="1.20.1560.10">
    <property type="entry name" value="ABC transporter type 1, transmembrane domain"/>
    <property type="match status" value="1"/>
</dbReference>
<dbReference type="Pfam" id="PF00005">
    <property type="entry name" value="ABC_tran"/>
    <property type="match status" value="1"/>
</dbReference>
<comment type="subcellular location">
    <subcellularLocation>
        <location evidence="1">Cell membrane</location>
        <topology evidence="1">Multi-pass membrane protein</topology>
    </subcellularLocation>
</comment>
<keyword evidence="6" id="KW-0067">ATP-binding</keyword>
<dbReference type="AlphaFoldDB" id="A0A031JXS1"/>
<feature type="transmembrane region" description="Helical" evidence="9">
    <location>
        <begin position="148"/>
        <end position="170"/>
    </location>
</feature>
<comment type="caution">
    <text evidence="12">The sequence shown here is derived from an EMBL/GenBank/DDBJ whole genome shotgun (WGS) entry which is preliminary data.</text>
</comment>
<evidence type="ECO:0000256" key="4">
    <source>
        <dbReference type="ARBA" id="ARBA00022692"/>
    </source>
</evidence>
<protein>
    <submittedName>
        <fullName evidence="12">ABC transporter</fullName>
    </submittedName>
</protein>
<feature type="domain" description="ABC transporter" evidence="10">
    <location>
        <begin position="353"/>
        <end position="560"/>
    </location>
</feature>
<dbReference type="STRING" id="158500.BES08_16225"/>
<evidence type="ECO:0000259" key="11">
    <source>
        <dbReference type="PROSITE" id="PS50929"/>
    </source>
</evidence>
<keyword evidence="3" id="KW-1003">Cell membrane</keyword>
<dbReference type="SUPFAM" id="SSF90123">
    <property type="entry name" value="ABC transporter transmembrane region"/>
    <property type="match status" value="1"/>
</dbReference>
<dbReference type="InterPro" id="IPR011527">
    <property type="entry name" value="ABC1_TM_dom"/>
</dbReference>
<evidence type="ECO:0000256" key="5">
    <source>
        <dbReference type="ARBA" id="ARBA00022741"/>
    </source>
</evidence>
<feature type="domain" description="ABC transmembrane type-1" evidence="11">
    <location>
        <begin position="39"/>
        <end position="319"/>
    </location>
</feature>
<evidence type="ECO:0000259" key="10">
    <source>
        <dbReference type="PROSITE" id="PS50893"/>
    </source>
</evidence>
<keyword evidence="4 9" id="KW-0812">Transmembrane</keyword>
<dbReference type="GO" id="GO:0005886">
    <property type="term" value="C:plasma membrane"/>
    <property type="evidence" value="ECO:0007669"/>
    <property type="project" value="UniProtKB-SubCell"/>
</dbReference>
<evidence type="ECO:0000256" key="6">
    <source>
        <dbReference type="ARBA" id="ARBA00022840"/>
    </source>
</evidence>
<feature type="transmembrane region" description="Helical" evidence="9">
    <location>
        <begin position="259"/>
        <end position="279"/>
    </location>
</feature>
<dbReference type="GO" id="GO:0015421">
    <property type="term" value="F:ABC-type oligopeptide transporter activity"/>
    <property type="evidence" value="ECO:0007669"/>
    <property type="project" value="TreeGrafter"/>
</dbReference>
<evidence type="ECO:0000256" key="8">
    <source>
        <dbReference type="ARBA" id="ARBA00023136"/>
    </source>
</evidence>
<gene>
    <name evidence="12" type="ORF">BV97_02382</name>
</gene>
<dbReference type="FunFam" id="3.40.50.300:FF:000299">
    <property type="entry name" value="ABC transporter ATP-binding protein/permease"/>
    <property type="match status" value="1"/>
</dbReference>
<evidence type="ECO:0000313" key="12">
    <source>
        <dbReference type="EMBL" id="EZP81724.1"/>
    </source>
</evidence>
<evidence type="ECO:0000256" key="7">
    <source>
        <dbReference type="ARBA" id="ARBA00022989"/>
    </source>
</evidence>
<dbReference type="Pfam" id="PF00664">
    <property type="entry name" value="ABC_membrane"/>
    <property type="match status" value="1"/>
</dbReference>
<feature type="transmembrane region" description="Helical" evidence="9">
    <location>
        <begin position="37"/>
        <end position="58"/>
    </location>
</feature>
<dbReference type="PROSITE" id="PS50929">
    <property type="entry name" value="ABC_TM1F"/>
    <property type="match status" value="1"/>
</dbReference>
<proteinExistence type="predicted"/>
<dbReference type="SMART" id="SM00382">
    <property type="entry name" value="AAA"/>
    <property type="match status" value="1"/>
</dbReference>
<keyword evidence="7 9" id="KW-1133">Transmembrane helix</keyword>
<dbReference type="eggNOG" id="COG1132">
    <property type="taxonomic scope" value="Bacteria"/>
</dbReference>
<feature type="transmembrane region" description="Helical" evidence="9">
    <location>
        <begin position="78"/>
        <end position="98"/>
    </location>
</feature>